<dbReference type="AlphaFoldDB" id="A0AAV4UBY9"/>
<evidence type="ECO:0000313" key="1">
    <source>
        <dbReference type="EMBL" id="GIY55308.1"/>
    </source>
</evidence>
<protein>
    <submittedName>
        <fullName evidence="1">Uncharacterized protein</fullName>
    </submittedName>
</protein>
<reference evidence="1 2" key="1">
    <citation type="submission" date="2021-06" db="EMBL/GenBank/DDBJ databases">
        <title>Caerostris extrusa draft genome.</title>
        <authorList>
            <person name="Kono N."/>
            <person name="Arakawa K."/>
        </authorList>
    </citation>
    <scope>NUCLEOTIDE SEQUENCE [LARGE SCALE GENOMIC DNA]</scope>
</reference>
<name>A0AAV4UBY9_CAEEX</name>
<dbReference type="EMBL" id="BPLR01012630">
    <property type="protein sequence ID" value="GIY55308.1"/>
    <property type="molecule type" value="Genomic_DNA"/>
</dbReference>
<gene>
    <name evidence="1" type="ORF">CEXT_536091</name>
</gene>
<proteinExistence type="predicted"/>
<organism evidence="1 2">
    <name type="scientific">Caerostris extrusa</name>
    <name type="common">Bark spider</name>
    <name type="synonym">Caerostris bankana</name>
    <dbReference type="NCBI Taxonomy" id="172846"/>
    <lineage>
        <taxon>Eukaryota</taxon>
        <taxon>Metazoa</taxon>
        <taxon>Ecdysozoa</taxon>
        <taxon>Arthropoda</taxon>
        <taxon>Chelicerata</taxon>
        <taxon>Arachnida</taxon>
        <taxon>Araneae</taxon>
        <taxon>Araneomorphae</taxon>
        <taxon>Entelegynae</taxon>
        <taxon>Araneoidea</taxon>
        <taxon>Araneidae</taxon>
        <taxon>Caerostris</taxon>
    </lineage>
</organism>
<accession>A0AAV4UBY9</accession>
<sequence>MEQLISLKCCQNHLYFHYPLNISNVTSEAVGNASLLHDSPIQKPVDLPVLPMERRVSNGKGKQRGAVVGAPHFLLSPALLVIR</sequence>
<keyword evidence="2" id="KW-1185">Reference proteome</keyword>
<comment type="caution">
    <text evidence="1">The sequence shown here is derived from an EMBL/GenBank/DDBJ whole genome shotgun (WGS) entry which is preliminary data.</text>
</comment>
<evidence type="ECO:0000313" key="2">
    <source>
        <dbReference type="Proteomes" id="UP001054945"/>
    </source>
</evidence>
<dbReference type="Proteomes" id="UP001054945">
    <property type="component" value="Unassembled WGS sequence"/>
</dbReference>